<proteinExistence type="predicted"/>
<accession>A0AAD7MNZ3</accession>
<evidence type="ECO:0000256" key="1">
    <source>
        <dbReference type="SAM" id="MobiDB-lite"/>
    </source>
</evidence>
<dbReference type="AlphaFoldDB" id="A0AAD7MNZ3"/>
<feature type="compositionally biased region" description="Polar residues" evidence="1">
    <location>
        <begin position="48"/>
        <end position="57"/>
    </location>
</feature>
<dbReference type="Proteomes" id="UP001215598">
    <property type="component" value="Unassembled WGS sequence"/>
</dbReference>
<feature type="region of interest" description="Disordered" evidence="1">
    <location>
        <begin position="1"/>
        <end position="132"/>
    </location>
</feature>
<dbReference type="EMBL" id="JARKIB010000188">
    <property type="protein sequence ID" value="KAJ7726208.1"/>
    <property type="molecule type" value="Genomic_DNA"/>
</dbReference>
<reference evidence="2" key="1">
    <citation type="submission" date="2023-03" db="EMBL/GenBank/DDBJ databases">
        <title>Massive genome expansion in bonnet fungi (Mycena s.s.) driven by repeated elements and novel gene families across ecological guilds.</title>
        <authorList>
            <consortium name="Lawrence Berkeley National Laboratory"/>
            <person name="Harder C.B."/>
            <person name="Miyauchi S."/>
            <person name="Viragh M."/>
            <person name="Kuo A."/>
            <person name="Thoen E."/>
            <person name="Andreopoulos B."/>
            <person name="Lu D."/>
            <person name="Skrede I."/>
            <person name="Drula E."/>
            <person name="Henrissat B."/>
            <person name="Morin E."/>
            <person name="Kohler A."/>
            <person name="Barry K."/>
            <person name="LaButti K."/>
            <person name="Morin E."/>
            <person name="Salamov A."/>
            <person name="Lipzen A."/>
            <person name="Mereny Z."/>
            <person name="Hegedus B."/>
            <person name="Baldrian P."/>
            <person name="Stursova M."/>
            <person name="Weitz H."/>
            <person name="Taylor A."/>
            <person name="Grigoriev I.V."/>
            <person name="Nagy L.G."/>
            <person name="Martin F."/>
            <person name="Kauserud H."/>
        </authorList>
    </citation>
    <scope>NUCLEOTIDE SEQUENCE</scope>
    <source>
        <strain evidence="2">CBHHK182m</strain>
    </source>
</reference>
<gene>
    <name evidence="2" type="ORF">B0H16DRAFT_1735743</name>
</gene>
<comment type="caution">
    <text evidence="2">The sequence shown here is derived from an EMBL/GenBank/DDBJ whole genome shotgun (WGS) entry which is preliminary data.</text>
</comment>
<evidence type="ECO:0000313" key="3">
    <source>
        <dbReference type="Proteomes" id="UP001215598"/>
    </source>
</evidence>
<organism evidence="2 3">
    <name type="scientific">Mycena metata</name>
    <dbReference type="NCBI Taxonomy" id="1033252"/>
    <lineage>
        <taxon>Eukaryota</taxon>
        <taxon>Fungi</taxon>
        <taxon>Dikarya</taxon>
        <taxon>Basidiomycota</taxon>
        <taxon>Agaricomycotina</taxon>
        <taxon>Agaricomycetes</taxon>
        <taxon>Agaricomycetidae</taxon>
        <taxon>Agaricales</taxon>
        <taxon>Marasmiineae</taxon>
        <taxon>Mycenaceae</taxon>
        <taxon>Mycena</taxon>
    </lineage>
</organism>
<keyword evidence="3" id="KW-1185">Reference proteome</keyword>
<name>A0AAD7MNZ3_9AGAR</name>
<protein>
    <submittedName>
        <fullName evidence="2">Uncharacterized protein</fullName>
    </submittedName>
</protein>
<evidence type="ECO:0000313" key="2">
    <source>
        <dbReference type="EMBL" id="KAJ7726208.1"/>
    </source>
</evidence>
<sequence>MSPYPTHRCLDAANRPAPRPTEEEDPARAQAPLGSTNVHSPTHRAGSPPTNAHSSIPETPHPHPHLGAGSLHTRTRTNSPGHAEADTQKPPPDAATPTHISLRAPPPSSLPAPRTNAGRGGRNDDNTPASHAHTRLCATKGRGRLRCFNAETPHACASQNLPTSSLSTKKKNPKASARTHILHIAPIPRHQVRAADHHPYPPPSTSTSTQCIPTKVGFVE</sequence>